<accession>F0WHP9</accession>
<evidence type="ECO:0000313" key="2">
    <source>
        <dbReference type="EMBL" id="CCA23720.1"/>
    </source>
</evidence>
<dbReference type="EMBL" id="FR824148">
    <property type="protein sequence ID" value="CCA20774.1"/>
    <property type="molecule type" value="Genomic_DNA"/>
</dbReference>
<dbReference type="AlphaFoldDB" id="F0WHP9"/>
<dbReference type="EMBL" id="FR824249">
    <property type="protein sequence ID" value="CCA23720.1"/>
    <property type="molecule type" value="Genomic_DNA"/>
</dbReference>
<dbReference type="HOGENOM" id="CLU_2065836_0_0_1"/>
<organism evidence="1">
    <name type="scientific">Albugo laibachii Nc14</name>
    <dbReference type="NCBI Taxonomy" id="890382"/>
    <lineage>
        <taxon>Eukaryota</taxon>
        <taxon>Sar</taxon>
        <taxon>Stramenopiles</taxon>
        <taxon>Oomycota</taxon>
        <taxon>Peronosporomycetes</taxon>
        <taxon>Albuginales</taxon>
        <taxon>Albuginaceae</taxon>
        <taxon>Albugo</taxon>
    </lineage>
</organism>
<name>F0WHP9_9STRA</name>
<protein>
    <submittedName>
        <fullName evidence="1">AlNc14C103G6106 protein</fullName>
    </submittedName>
    <submittedName>
        <fullName evidence="2">AlNc14C204G8770 protein</fullName>
    </submittedName>
</protein>
<proteinExistence type="predicted"/>
<gene>
    <name evidence="1" type="primary">AlNc14C103G6106</name>
    <name evidence="2" type="synonym">AlNc14C204G8770</name>
    <name evidence="1" type="ORF">ALNC14_069170</name>
    <name evidence="2" type="ORF">ALNC14_098640</name>
</gene>
<reference evidence="1" key="1">
    <citation type="journal article" date="2011" name="PLoS Biol.">
        <title>Gene gain and loss during evolution of obligate parasitism in the white rust pathogen of Arabidopsis thaliana.</title>
        <authorList>
            <person name="Kemen E."/>
            <person name="Gardiner A."/>
            <person name="Schultz-Larsen T."/>
            <person name="Kemen A.C."/>
            <person name="Balmuth A.L."/>
            <person name="Robert-Seilaniantz A."/>
            <person name="Bailey K."/>
            <person name="Holub E."/>
            <person name="Studholme D.J."/>
            <person name="Maclean D."/>
            <person name="Jones J.D."/>
        </authorList>
    </citation>
    <scope>NUCLEOTIDE SEQUENCE</scope>
</reference>
<evidence type="ECO:0000313" key="1">
    <source>
        <dbReference type="EMBL" id="CCA20774.1"/>
    </source>
</evidence>
<reference evidence="1" key="2">
    <citation type="submission" date="2011-02" db="EMBL/GenBank/DDBJ databases">
        <authorList>
            <person name="MacLean D."/>
        </authorList>
    </citation>
    <scope>NUCLEOTIDE SEQUENCE</scope>
</reference>
<sequence length="119" mass="14177">MPPELLNYKIKEKIKKNKCDALPYQEHSQHSTHLRLFEILSEFNTLTYILSSDLIPKLPTLLHQARPSNKSRIMHRVRLLVIQLSVWSLYSVTFSKLVLQKYFYRRSALSHFKPEIRLI</sequence>